<evidence type="ECO:0000313" key="1">
    <source>
        <dbReference type="EMBL" id="SVE63769.1"/>
    </source>
</evidence>
<organism evidence="1">
    <name type="scientific">marine metagenome</name>
    <dbReference type="NCBI Taxonomy" id="408172"/>
    <lineage>
        <taxon>unclassified sequences</taxon>
        <taxon>metagenomes</taxon>
        <taxon>ecological metagenomes</taxon>
    </lineage>
</organism>
<proteinExistence type="predicted"/>
<dbReference type="AlphaFoldDB" id="A0A383F480"/>
<gene>
    <name evidence="1" type="ORF">METZ01_LOCUS516623</name>
</gene>
<dbReference type="EMBL" id="UINC01231297">
    <property type="protein sequence ID" value="SVE63769.1"/>
    <property type="molecule type" value="Genomic_DNA"/>
</dbReference>
<protein>
    <submittedName>
        <fullName evidence="1">Uncharacterized protein</fullName>
    </submittedName>
</protein>
<accession>A0A383F480</accession>
<reference evidence="1" key="1">
    <citation type="submission" date="2018-05" db="EMBL/GenBank/DDBJ databases">
        <authorList>
            <person name="Lanie J.A."/>
            <person name="Ng W.-L."/>
            <person name="Kazmierczak K.M."/>
            <person name="Andrzejewski T.M."/>
            <person name="Davidsen T.M."/>
            <person name="Wayne K.J."/>
            <person name="Tettelin H."/>
            <person name="Glass J.I."/>
            <person name="Rusch D."/>
            <person name="Podicherti R."/>
            <person name="Tsui H.-C.T."/>
            <person name="Winkler M.E."/>
        </authorList>
    </citation>
    <scope>NUCLEOTIDE SEQUENCE</scope>
</reference>
<name>A0A383F480_9ZZZZ</name>
<feature type="non-terminal residue" evidence="1">
    <location>
        <position position="1"/>
    </location>
</feature>
<sequence length="40" mass="4506">RIRSEATAIEKGKAAYLEIYANLQQGKTRNKDCYTHCSCA</sequence>